<dbReference type="SUPFAM" id="SSF52047">
    <property type="entry name" value="RNI-like"/>
    <property type="match status" value="1"/>
</dbReference>
<proteinExistence type="predicted"/>
<organism evidence="2 3">
    <name type="scientific">Cyclotella atomus</name>
    <dbReference type="NCBI Taxonomy" id="382360"/>
    <lineage>
        <taxon>Eukaryota</taxon>
        <taxon>Sar</taxon>
        <taxon>Stramenopiles</taxon>
        <taxon>Ochrophyta</taxon>
        <taxon>Bacillariophyta</taxon>
        <taxon>Coscinodiscophyceae</taxon>
        <taxon>Thalassiosirophycidae</taxon>
        <taxon>Stephanodiscales</taxon>
        <taxon>Stephanodiscaceae</taxon>
        <taxon>Cyclotella</taxon>
    </lineage>
</organism>
<evidence type="ECO:0008006" key="4">
    <source>
        <dbReference type="Google" id="ProtNLM"/>
    </source>
</evidence>
<dbReference type="EMBL" id="JALLPJ020000829">
    <property type="protein sequence ID" value="KAL3781844.1"/>
    <property type="molecule type" value="Genomic_DNA"/>
</dbReference>
<feature type="compositionally biased region" description="Polar residues" evidence="1">
    <location>
        <begin position="187"/>
        <end position="210"/>
    </location>
</feature>
<feature type="compositionally biased region" description="Low complexity" evidence="1">
    <location>
        <begin position="177"/>
        <end position="186"/>
    </location>
</feature>
<gene>
    <name evidence="2" type="ORF">ACHAWO_009210</name>
</gene>
<dbReference type="AlphaFoldDB" id="A0ABD3P2R3"/>
<keyword evidence="3" id="KW-1185">Reference proteome</keyword>
<dbReference type="Proteomes" id="UP001530400">
    <property type="component" value="Unassembled WGS sequence"/>
</dbReference>
<sequence>MEHKQTSSVDETPTAQITSIQRTTIHILSASYGPAEGRRLLDGTLVDYSERESFIPYIRDAIPFLAALASHEYSLDNEESGGPCINIGNKNEIALMDGKSMNAVFGDPCSGTTKLLRVEYLFRDYYWSNDAKHSEGRKLACTTSRVYTSTFAEHDRVILKRQDALFRFQAENEEEQLSTSSTEQPEITSQASNHPENTPDLSTNSTSISPSLHVQSSKQSLSYTAQNTSEITLRLILPYLTVRERAKCQLICTSWRYIVKDTGIAVTIDVNDTTLFSKDTLPNANTRPNIASMSPSFIPQSPAVSNEEQGNNSHRELLRGLLAHSHSSLESLVLNDFLPLRPLMDLHPTLPHLRKLKRLDISRVATITDETLHLISTFIGPRLEVLYMKGLRHISNAGVVHLAQSCLNLRVLDVSFLHQLDDEAGIAIGSNLKKLEVFHARDNYKWTNKSVDVITSRCEKLVQATFWGCIRLNHICFEDQDPPVDEDFSRSSNKRHRPSLIDVPTSIAQQTPKQIILLNLWGCHGIQNSSAAQLSSLVHLRSLCVSECHKLSDDFVVGVTQSLRHLLHLQLRYLRRITDASLESISSMLPKLYSIDVSFCTKLTMGGITKLLRERSDSLAELRLFSCRQLNPEGGSIGAGMSSGRTLTRALSSVKESSILSLLDLRKCHEHESMIRDATFIQDMADLGFVEELHCFFRRPAVWSERVVEQLSELCDD</sequence>
<feature type="region of interest" description="Disordered" evidence="1">
    <location>
        <begin position="172"/>
        <end position="210"/>
    </location>
</feature>
<comment type="caution">
    <text evidence="2">The sequence shown here is derived from an EMBL/GenBank/DDBJ whole genome shotgun (WGS) entry which is preliminary data.</text>
</comment>
<dbReference type="FunFam" id="3.80.10.10:FF:002222">
    <property type="entry name" value="Predicted protein"/>
    <property type="match status" value="1"/>
</dbReference>
<evidence type="ECO:0000256" key="1">
    <source>
        <dbReference type="SAM" id="MobiDB-lite"/>
    </source>
</evidence>
<dbReference type="PANTHER" id="PTHR13318:SF105">
    <property type="entry name" value="F-BOX_LRR-REPEAT PROTEIN 3"/>
    <property type="match status" value="1"/>
</dbReference>
<evidence type="ECO:0000313" key="3">
    <source>
        <dbReference type="Proteomes" id="UP001530400"/>
    </source>
</evidence>
<dbReference type="PANTHER" id="PTHR13318">
    <property type="entry name" value="PARTNER OF PAIRED, ISOFORM B-RELATED"/>
    <property type="match status" value="1"/>
</dbReference>
<protein>
    <recommendedName>
        <fullName evidence="4">F-box domain-containing protein</fullName>
    </recommendedName>
</protein>
<name>A0ABD3P2R3_9STRA</name>
<evidence type="ECO:0000313" key="2">
    <source>
        <dbReference type="EMBL" id="KAL3781844.1"/>
    </source>
</evidence>
<reference evidence="2 3" key="1">
    <citation type="submission" date="2024-10" db="EMBL/GenBank/DDBJ databases">
        <title>Updated reference genomes for cyclostephanoid diatoms.</title>
        <authorList>
            <person name="Roberts W.R."/>
            <person name="Alverson A.J."/>
        </authorList>
    </citation>
    <scope>NUCLEOTIDE SEQUENCE [LARGE SCALE GENOMIC DNA]</scope>
    <source>
        <strain evidence="2 3">AJA010-31</strain>
    </source>
</reference>
<dbReference type="SMART" id="SM00367">
    <property type="entry name" value="LRR_CC"/>
    <property type="match status" value="6"/>
</dbReference>
<dbReference type="Gene3D" id="3.80.10.10">
    <property type="entry name" value="Ribonuclease Inhibitor"/>
    <property type="match status" value="2"/>
</dbReference>
<accession>A0ABD3P2R3</accession>
<dbReference type="InterPro" id="IPR032675">
    <property type="entry name" value="LRR_dom_sf"/>
</dbReference>
<dbReference type="InterPro" id="IPR006553">
    <property type="entry name" value="Leu-rich_rpt_Cys-con_subtyp"/>
</dbReference>